<dbReference type="PANTHER" id="PTHR33217:SF7">
    <property type="entry name" value="TRANSPOSASE FOR INSERTION SEQUENCE ELEMENT IS1081"/>
    <property type="match status" value="1"/>
</dbReference>
<proteinExistence type="inferred from homology"/>
<comment type="similarity">
    <text evidence="2 6">Belongs to the transposase mutator family.</text>
</comment>
<protein>
    <recommendedName>
        <fullName evidence="6">Mutator family transposase</fullName>
    </recommendedName>
</protein>
<organism evidence="8 9">
    <name type="scientific">Aeromicrobium marinum DSM 15272</name>
    <dbReference type="NCBI Taxonomy" id="585531"/>
    <lineage>
        <taxon>Bacteria</taxon>
        <taxon>Bacillati</taxon>
        <taxon>Actinomycetota</taxon>
        <taxon>Actinomycetes</taxon>
        <taxon>Propionibacteriales</taxon>
        <taxon>Nocardioidaceae</taxon>
        <taxon>Aeromicrobium</taxon>
    </lineage>
</organism>
<accession>E2SA89</accession>
<evidence type="ECO:0000256" key="3">
    <source>
        <dbReference type="ARBA" id="ARBA00022578"/>
    </source>
</evidence>
<evidence type="ECO:0000256" key="7">
    <source>
        <dbReference type="SAM" id="MobiDB-lite"/>
    </source>
</evidence>
<dbReference type="Proteomes" id="UP000003111">
    <property type="component" value="Unassembled WGS sequence"/>
</dbReference>
<evidence type="ECO:0000256" key="5">
    <source>
        <dbReference type="ARBA" id="ARBA00023172"/>
    </source>
</evidence>
<keyword evidence="9" id="KW-1185">Reference proteome</keyword>
<reference evidence="8" key="1">
    <citation type="submission" date="2010-08" db="EMBL/GenBank/DDBJ databases">
        <authorList>
            <person name="Muzny D."/>
            <person name="Qin X."/>
            <person name="Buhay C."/>
            <person name="Dugan-Rocha S."/>
            <person name="Ding Y."/>
            <person name="Chen G."/>
            <person name="Hawes A."/>
            <person name="Holder M."/>
            <person name="Jhangiani S."/>
            <person name="Johnson A."/>
            <person name="Khan Z."/>
            <person name="Li Z."/>
            <person name="Liu W."/>
            <person name="Liu X."/>
            <person name="Perez L."/>
            <person name="Shen H."/>
            <person name="Wang Q."/>
            <person name="Watt J."/>
            <person name="Xi L."/>
            <person name="Xin Y."/>
            <person name="Zhou J."/>
            <person name="Deng J."/>
            <person name="Jiang H."/>
            <person name="Liu Y."/>
            <person name="Qu J."/>
            <person name="Song X.-Z."/>
            <person name="Zhang L."/>
            <person name="Villasana D."/>
            <person name="Johnson A."/>
            <person name="Liu J."/>
            <person name="Liyanage D."/>
            <person name="Lorensuhewa L."/>
            <person name="Robinson T."/>
            <person name="Song A."/>
            <person name="Song B.-B."/>
            <person name="Dinh H."/>
            <person name="Thornton R."/>
            <person name="Coyle M."/>
            <person name="Francisco L."/>
            <person name="Jackson L."/>
            <person name="Javaid M."/>
            <person name="Korchina V."/>
            <person name="Kovar C."/>
            <person name="Mata R."/>
            <person name="Mathew T."/>
            <person name="Ngo R."/>
            <person name="Nguyen L."/>
            <person name="Nguyen N."/>
            <person name="Okwuonu G."/>
            <person name="Ongeri F."/>
            <person name="Pham C."/>
            <person name="Simmons D."/>
            <person name="Wilczek-Boney K."/>
            <person name="Hale W."/>
            <person name="Jakkamsetti A."/>
            <person name="Pham P."/>
            <person name="Ruth R."/>
            <person name="San Lucas F."/>
            <person name="Warren J."/>
            <person name="Zhang J."/>
            <person name="Zhao Z."/>
            <person name="Zhou C."/>
            <person name="Zhu D."/>
            <person name="Lee S."/>
            <person name="Bess C."/>
            <person name="Blankenburg K."/>
            <person name="Forbes L."/>
            <person name="Fu Q."/>
            <person name="Gubbala S."/>
            <person name="Hirani K."/>
            <person name="Jayaseelan J.C."/>
            <person name="Lara F."/>
            <person name="Munidasa M."/>
            <person name="Palculict T."/>
            <person name="Patil S."/>
            <person name="Pu L.-L."/>
            <person name="Saada N."/>
            <person name="Tang L."/>
            <person name="Weissenberger G."/>
            <person name="Zhu Y."/>
            <person name="Hemphill L."/>
            <person name="Shang Y."/>
            <person name="Youmans B."/>
            <person name="Ayvaz T."/>
            <person name="Ross M."/>
            <person name="Santibanez J."/>
            <person name="Aqrawi P."/>
            <person name="Gross S."/>
            <person name="Joshi V."/>
            <person name="Fowler G."/>
            <person name="Nazareth L."/>
            <person name="Reid J."/>
            <person name="Worley K."/>
            <person name="Petrosino J."/>
            <person name="Highlander S."/>
            <person name="Gibbs R."/>
        </authorList>
    </citation>
    <scope>NUCLEOTIDE SEQUENCE [LARGE SCALE GENOMIC DNA]</scope>
    <source>
        <strain evidence="8">DSM 15272</strain>
    </source>
</reference>
<dbReference type="Pfam" id="PF00872">
    <property type="entry name" value="Transposase_mut"/>
    <property type="match status" value="1"/>
</dbReference>
<dbReference type="GO" id="GO:0004803">
    <property type="term" value="F:transposase activity"/>
    <property type="evidence" value="ECO:0007669"/>
    <property type="project" value="UniProtKB-UniRule"/>
</dbReference>
<comment type="function">
    <text evidence="1 6">Required for the transposition of the insertion element.</text>
</comment>
<keyword evidence="3 6" id="KW-0815">Transposition</keyword>
<evidence type="ECO:0000256" key="1">
    <source>
        <dbReference type="ARBA" id="ARBA00002190"/>
    </source>
</evidence>
<evidence type="ECO:0000313" key="8">
    <source>
        <dbReference type="EMBL" id="EFQ84163.1"/>
    </source>
</evidence>
<evidence type="ECO:0000256" key="6">
    <source>
        <dbReference type="RuleBase" id="RU365089"/>
    </source>
</evidence>
<keyword evidence="5 6" id="KW-0233">DNA recombination</keyword>
<dbReference type="GO" id="GO:0003677">
    <property type="term" value="F:DNA binding"/>
    <property type="evidence" value="ECO:0007669"/>
    <property type="project" value="UniProtKB-UniRule"/>
</dbReference>
<comment type="caution">
    <text evidence="8">The sequence shown here is derived from an EMBL/GenBank/DDBJ whole genome shotgun (WGS) entry which is preliminary data.</text>
</comment>
<dbReference type="HOGENOM" id="CLU_036805_8_3_11"/>
<dbReference type="eggNOG" id="COG3328">
    <property type="taxonomic scope" value="Bacteria"/>
</dbReference>
<feature type="region of interest" description="Disordered" evidence="7">
    <location>
        <begin position="26"/>
        <end position="58"/>
    </location>
</feature>
<dbReference type="PANTHER" id="PTHR33217">
    <property type="entry name" value="TRANSPOSASE FOR INSERTION SEQUENCE ELEMENT IS1081"/>
    <property type="match status" value="1"/>
</dbReference>
<evidence type="ECO:0000256" key="2">
    <source>
        <dbReference type="ARBA" id="ARBA00010961"/>
    </source>
</evidence>
<dbReference type="InterPro" id="IPR001207">
    <property type="entry name" value="Transposase_mutator"/>
</dbReference>
<dbReference type="AlphaFoldDB" id="E2SA89"/>
<evidence type="ECO:0000256" key="4">
    <source>
        <dbReference type="ARBA" id="ARBA00023125"/>
    </source>
</evidence>
<name>E2SA89_9ACTN</name>
<keyword evidence="6" id="KW-0814">Transposable element</keyword>
<dbReference type="GO" id="GO:0006313">
    <property type="term" value="P:DNA transposition"/>
    <property type="evidence" value="ECO:0007669"/>
    <property type="project" value="UniProtKB-UniRule"/>
</dbReference>
<keyword evidence="4 6" id="KW-0238">DNA-binding</keyword>
<feature type="compositionally biased region" description="Polar residues" evidence="7">
    <location>
        <begin position="26"/>
        <end position="37"/>
    </location>
</feature>
<dbReference type="STRING" id="585531.HMPREF0063_10879"/>
<sequence length="197" mass="21059">MWDLLTTVINAFLSAEADAVCVAEYGTSSPERVSSRNSYRHRDTRAAPSTSRSPNSARDQLLRVAARASQAGRGGADQRGRNLLTARGLRPSDRQAGAALGIASLSKLQVSRMAADLDEQVTAFRTRPLTESGPLTFLDADALTIKVTENGRVVNAVVLVATGVNADRHRKILGIKVATSETHATWNGFFADLVARG</sequence>
<gene>
    <name evidence="8" type="ORF">HMPREF0063_10879</name>
</gene>
<evidence type="ECO:0000313" key="9">
    <source>
        <dbReference type="Proteomes" id="UP000003111"/>
    </source>
</evidence>
<feature type="compositionally biased region" description="Polar residues" evidence="7">
    <location>
        <begin position="47"/>
        <end position="58"/>
    </location>
</feature>
<dbReference type="EMBL" id="ACLF03000003">
    <property type="protein sequence ID" value="EFQ84163.1"/>
    <property type="molecule type" value="Genomic_DNA"/>
</dbReference>